<proteinExistence type="predicted"/>
<protein>
    <submittedName>
        <fullName evidence="1">CarboxypepD_reg-like domain-containing protein</fullName>
    </submittedName>
</protein>
<sequence length="390" mass="44864">MWFLMIALVLSASLVAQTKEIKGKILDNGNGESIEGAVIINTKNNKHTVSNEDGDFVISVDNRDELVFNHINYQTKQLVGSEGMVVVLEVLNIELEEILVFKRPLYDVFSMALKNAMKTVEKGDLYKTYVREFNIVNKEQVNVADGLVDFYVKKPANRPLTDVIEHRVFRSARDIGKDAEIEESIGVFGGDVRDALIKSVNLGSIEKILKDTDSYEFITRRKVELNGKETVILEFEPKEGLKGWKYEQGYVVFDESLTKVLEYKFKLSDAYKDKMETMNLILAKVDVYDYERHAVFLDSEEFGYRLSYSTDFIDVSISAKRIGKHRVNLLNEIIVDAVIKNVEIPKQKQFRGSLFNENSNYKTEFWRNRNIRPLSIKEQGILNKLEEIKN</sequence>
<keyword evidence="2" id="KW-1185">Reference proteome</keyword>
<accession>A0A1I3SHV1</accession>
<dbReference type="Pfam" id="PF13715">
    <property type="entry name" value="CarbopepD_reg_2"/>
    <property type="match status" value="1"/>
</dbReference>
<dbReference type="STRING" id="1150112.SAMN04487893_11080"/>
<dbReference type="AlphaFoldDB" id="A0A1I3SHV1"/>
<dbReference type="InterPro" id="IPR008969">
    <property type="entry name" value="CarboxyPept-like_regulatory"/>
</dbReference>
<gene>
    <name evidence="1" type="ORF">SAMN04487893_11080</name>
</gene>
<organism evidence="1 2">
    <name type="scientific">Myroides guanonis</name>
    <dbReference type="NCBI Taxonomy" id="1150112"/>
    <lineage>
        <taxon>Bacteria</taxon>
        <taxon>Pseudomonadati</taxon>
        <taxon>Bacteroidota</taxon>
        <taxon>Flavobacteriia</taxon>
        <taxon>Flavobacteriales</taxon>
        <taxon>Flavobacteriaceae</taxon>
        <taxon>Myroides</taxon>
    </lineage>
</organism>
<dbReference type="Proteomes" id="UP000243887">
    <property type="component" value="Unassembled WGS sequence"/>
</dbReference>
<dbReference type="SUPFAM" id="SSF49464">
    <property type="entry name" value="Carboxypeptidase regulatory domain-like"/>
    <property type="match status" value="1"/>
</dbReference>
<dbReference type="EMBL" id="FORU01000010">
    <property type="protein sequence ID" value="SFJ57692.1"/>
    <property type="molecule type" value="Genomic_DNA"/>
</dbReference>
<name>A0A1I3SHV1_9FLAO</name>
<reference evidence="2" key="1">
    <citation type="submission" date="2016-10" db="EMBL/GenBank/DDBJ databases">
        <authorList>
            <person name="Varghese N."/>
            <person name="Submissions S."/>
        </authorList>
    </citation>
    <scope>NUCLEOTIDE SEQUENCE [LARGE SCALE GENOMIC DNA]</scope>
    <source>
        <strain evidence="2">DSM 26542</strain>
    </source>
</reference>
<evidence type="ECO:0000313" key="2">
    <source>
        <dbReference type="Proteomes" id="UP000243887"/>
    </source>
</evidence>
<evidence type="ECO:0000313" key="1">
    <source>
        <dbReference type="EMBL" id="SFJ57692.1"/>
    </source>
</evidence>